<dbReference type="InterPro" id="IPR027359">
    <property type="entry name" value="Volt_channel_dom_sf"/>
</dbReference>
<evidence type="ECO:0000256" key="1">
    <source>
        <dbReference type="ARBA" id="ARBA00004141"/>
    </source>
</evidence>
<feature type="transmembrane region" description="Helical" evidence="5">
    <location>
        <begin position="83"/>
        <end position="100"/>
    </location>
</feature>
<evidence type="ECO:0000313" key="7">
    <source>
        <dbReference type="Proteomes" id="UP000650511"/>
    </source>
</evidence>
<gene>
    <name evidence="6" type="ORF">GCM10011354_29040</name>
</gene>
<dbReference type="GO" id="GO:0016020">
    <property type="term" value="C:membrane"/>
    <property type="evidence" value="ECO:0007669"/>
    <property type="project" value="UniProtKB-SubCell"/>
</dbReference>
<evidence type="ECO:0000256" key="4">
    <source>
        <dbReference type="ARBA" id="ARBA00023136"/>
    </source>
</evidence>
<dbReference type="OrthoDB" id="3428146at2"/>
<feature type="transmembrane region" description="Helical" evidence="5">
    <location>
        <begin position="135"/>
        <end position="159"/>
    </location>
</feature>
<dbReference type="Gene3D" id="1.20.120.350">
    <property type="entry name" value="Voltage-gated potassium channels. Chain C"/>
    <property type="match status" value="1"/>
</dbReference>
<feature type="transmembrane region" description="Helical" evidence="5">
    <location>
        <begin position="47"/>
        <end position="71"/>
    </location>
</feature>
<evidence type="ECO:0000256" key="2">
    <source>
        <dbReference type="ARBA" id="ARBA00022692"/>
    </source>
</evidence>
<keyword evidence="2 5" id="KW-0812">Transmembrane</keyword>
<comment type="subcellular location">
    <subcellularLocation>
        <location evidence="1">Membrane</location>
        <topology evidence="1">Multi-pass membrane protein</topology>
    </subcellularLocation>
</comment>
<keyword evidence="3 5" id="KW-1133">Transmembrane helix</keyword>
<organism evidence="6 7">
    <name type="scientific">Egicoccus halophilus</name>
    <dbReference type="NCBI Taxonomy" id="1670830"/>
    <lineage>
        <taxon>Bacteria</taxon>
        <taxon>Bacillati</taxon>
        <taxon>Actinomycetota</taxon>
        <taxon>Nitriliruptoria</taxon>
        <taxon>Egicoccales</taxon>
        <taxon>Egicoccaceae</taxon>
        <taxon>Egicoccus</taxon>
    </lineage>
</organism>
<evidence type="ECO:0000256" key="5">
    <source>
        <dbReference type="SAM" id="Phobius"/>
    </source>
</evidence>
<evidence type="ECO:0008006" key="8">
    <source>
        <dbReference type="Google" id="ProtNLM"/>
    </source>
</evidence>
<evidence type="ECO:0000313" key="6">
    <source>
        <dbReference type="EMBL" id="GGI08428.1"/>
    </source>
</evidence>
<dbReference type="EMBL" id="BMHA01000011">
    <property type="protein sequence ID" value="GGI08428.1"/>
    <property type="molecule type" value="Genomic_DNA"/>
</dbReference>
<keyword evidence="7" id="KW-1185">Reference proteome</keyword>
<dbReference type="AlphaFoldDB" id="A0A8J3A9U6"/>
<reference evidence="6" key="2">
    <citation type="submission" date="2020-09" db="EMBL/GenBank/DDBJ databases">
        <authorList>
            <person name="Sun Q."/>
            <person name="Zhou Y."/>
        </authorList>
    </citation>
    <scope>NUCLEOTIDE SEQUENCE</scope>
    <source>
        <strain evidence="6">CGMCC 1.14988</strain>
    </source>
</reference>
<dbReference type="RefSeq" id="WP_130650152.1">
    <property type="nucleotide sequence ID" value="NZ_BMHA01000011.1"/>
</dbReference>
<proteinExistence type="predicted"/>
<feature type="transmembrane region" description="Helical" evidence="5">
    <location>
        <begin position="21"/>
        <end position="41"/>
    </location>
</feature>
<reference evidence="6" key="1">
    <citation type="journal article" date="2014" name="Int. J. Syst. Evol. Microbiol.">
        <title>Complete genome sequence of Corynebacterium casei LMG S-19264T (=DSM 44701T), isolated from a smear-ripened cheese.</title>
        <authorList>
            <consortium name="US DOE Joint Genome Institute (JGI-PGF)"/>
            <person name="Walter F."/>
            <person name="Albersmeier A."/>
            <person name="Kalinowski J."/>
            <person name="Ruckert C."/>
        </authorList>
    </citation>
    <scope>NUCLEOTIDE SEQUENCE</scope>
    <source>
        <strain evidence="6">CGMCC 1.14988</strain>
    </source>
</reference>
<dbReference type="Proteomes" id="UP000650511">
    <property type="component" value="Unassembled WGS sequence"/>
</dbReference>
<sequence>MSTDARSPAHADRADRLAGRLAVPVLVAALASIPATFLTLFDDPYATAGSVVNLLSGAVLVAETVVLFAVAEDRRDWLRRHRWLVAFTAVLVPAVVFAVGPVQLLRLVRLAGALRILRVRRIVKAGRILQDRHELTGRGARVLTGALILAGALFVGLVLTDPTAVGESQQFLDAVTDRVGAFGILLAGVLLGAATYVVRERRARDGEEEPD</sequence>
<feature type="transmembrane region" description="Helical" evidence="5">
    <location>
        <begin position="179"/>
        <end position="198"/>
    </location>
</feature>
<name>A0A8J3A9U6_9ACTN</name>
<protein>
    <recommendedName>
        <fullName evidence="8">Voltage-gated potassium channel</fullName>
    </recommendedName>
</protein>
<keyword evidence="4 5" id="KW-0472">Membrane</keyword>
<dbReference type="SUPFAM" id="SSF81324">
    <property type="entry name" value="Voltage-gated potassium channels"/>
    <property type="match status" value="1"/>
</dbReference>
<comment type="caution">
    <text evidence="6">The sequence shown here is derived from an EMBL/GenBank/DDBJ whole genome shotgun (WGS) entry which is preliminary data.</text>
</comment>
<evidence type="ECO:0000256" key="3">
    <source>
        <dbReference type="ARBA" id="ARBA00022989"/>
    </source>
</evidence>
<accession>A0A8J3A9U6</accession>